<accession>A0A2R6C6P3</accession>
<gene>
    <name evidence="6" type="ORF">B9Q04_16225</name>
</gene>
<proteinExistence type="inferred from homology"/>
<evidence type="ECO:0000259" key="5">
    <source>
        <dbReference type="PROSITE" id="PS50893"/>
    </source>
</evidence>
<dbReference type="GO" id="GO:0005524">
    <property type="term" value="F:ATP binding"/>
    <property type="evidence" value="ECO:0007669"/>
    <property type="project" value="UniProtKB-KW"/>
</dbReference>
<dbReference type="GO" id="GO:0016887">
    <property type="term" value="F:ATP hydrolysis activity"/>
    <property type="evidence" value="ECO:0007669"/>
    <property type="project" value="InterPro"/>
</dbReference>
<dbReference type="PANTHER" id="PTHR42711">
    <property type="entry name" value="ABC TRANSPORTER ATP-BINDING PROTEIN"/>
    <property type="match status" value="1"/>
</dbReference>
<comment type="caution">
    <text evidence="6">The sequence shown here is derived from an EMBL/GenBank/DDBJ whole genome shotgun (WGS) entry which is preliminary data.</text>
</comment>
<evidence type="ECO:0000256" key="4">
    <source>
        <dbReference type="ARBA" id="ARBA00022840"/>
    </source>
</evidence>
<reference evidence="6 7" key="1">
    <citation type="submission" date="2017-04" db="EMBL/GenBank/DDBJ databases">
        <title>Novel microbial lineages endemic to geothermal iron-oxide mats fill important gaps in the evolutionary history of Archaea.</title>
        <authorList>
            <person name="Jay Z.J."/>
            <person name="Beam J.P."/>
            <person name="Dlakic M."/>
            <person name="Rusch D.B."/>
            <person name="Kozubal M.A."/>
            <person name="Inskeep W.P."/>
        </authorList>
    </citation>
    <scope>NUCLEOTIDE SEQUENCE [LARGE SCALE GENOMIC DNA]</scope>
    <source>
        <strain evidence="6">BE_D</strain>
    </source>
</reference>
<evidence type="ECO:0000256" key="3">
    <source>
        <dbReference type="ARBA" id="ARBA00022741"/>
    </source>
</evidence>
<keyword evidence="4" id="KW-0067">ATP-binding</keyword>
<keyword evidence="2" id="KW-0813">Transport</keyword>
<keyword evidence="3" id="KW-0547">Nucleotide-binding</keyword>
<dbReference type="Proteomes" id="UP000242015">
    <property type="component" value="Unassembled WGS sequence"/>
</dbReference>
<dbReference type="InterPro" id="IPR027417">
    <property type="entry name" value="P-loop_NTPase"/>
</dbReference>
<name>A0A2R6C6P3_9ARCH</name>
<dbReference type="InterPro" id="IPR050763">
    <property type="entry name" value="ABC_transporter_ATP-binding"/>
</dbReference>
<dbReference type="PROSITE" id="PS50893">
    <property type="entry name" value="ABC_TRANSPORTER_2"/>
    <property type="match status" value="1"/>
</dbReference>
<dbReference type="SMART" id="SM00382">
    <property type="entry name" value="AAA"/>
    <property type="match status" value="1"/>
</dbReference>
<dbReference type="EMBL" id="NEXF01000503">
    <property type="protein sequence ID" value="PSO06406.1"/>
    <property type="molecule type" value="Genomic_DNA"/>
</dbReference>
<dbReference type="PANTHER" id="PTHR42711:SF5">
    <property type="entry name" value="ABC TRANSPORTER ATP-BINDING PROTEIN NATA"/>
    <property type="match status" value="1"/>
</dbReference>
<dbReference type="Gene3D" id="3.40.50.300">
    <property type="entry name" value="P-loop containing nucleotide triphosphate hydrolases"/>
    <property type="match status" value="1"/>
</dbReference>
<dbReference type="AlphaFoldDB" id="A0A2R6C6P3"/>
<dbReference type="InterPro" id="IPR003439">
    <property type="entry name" value="ABC_transporter-like_ATP-bd"/>
</dbReference>
<dbReference type="Pfam" id="PF00005">
    <property type="entry name" value="ABC_tran"/>
    <property type="match status" value="1"/>
</dbReference>
<feature type="domain" description="ABC transporter" evidence="5">
    <location>
        <begin position="4"/>
        <end position="214"/>
    </location>
</feature>
<sequence length="268" mass="29941">MVEIVLDGVHAGYGRVEVLSDINLRVCSPGVYVVLGKNGAGKTTLLRTLSGVLRPFRGFVKIDGKLSFTSHTHALPQDLKVLEALEFFKDLIGGNIEDVVRIFGLNDLLQKRISTLSMGQKRRVSLAKSFLIKADVYLLDEPTDNLDPIWASNLREIVFNLSKEKIVLYTTHNLYEAKDLATHVILLDKGRIKLSTPIDKLHTGRYDIGIKASGDLSKILEGQYRGEYFVLSVSDPSEVNRIIQHVTSQGIQIYEVREIGNPLEDLLK</sequence>
<evidence type="ECO:0000313" key="7">
    <source>
        <dbReference type="Proteomes" id="UP000242015"/>
    </source>
</evidence>
<organism evidence="6 7">
    <name type="scientific">Candidatus Marsarchaeota G2 archaeon BE_D</name>
    <dbReference type="NCBI Taxonomy" id="1978158"/>
    <lineage>
        <taxon>Archaea</taxon>
        <taxon>Candidatus Marsarchaeota</taxon>
        <taxon>Candidatus Marsarchaeota group 2</taxon>
    </lineage>
</organism>
<dbReference type="InterPro" id="IPR003593">
    <property type="entry name" value="AAA+_ATPase"/>
</dbReference>
<comment type="similarity">
    <text evidence="1">Belongs to the ABC transporter superfamily.</text>
</comment>
<protein>
    <submittedName>
        <fullName evidence="6">Heme ABC transporter</fullName>
    </submittedName>
</protein>
<evidence type="ECO:0000256" key="1">
    <source>
        <dbReference type="ARBA" id="ARBA00005417"/>
    </source>
</evidence>
<dbReference type="SUPFAM" id="SSF52540">
    <property type="entry name" value="P-loop containing nucleoside triphosphate hydrolases"/>
    <property type="match status" value="1"/>
</dbReference>
<evidence type="ECO:0000256" key="2">
    <source>
        <dbReference type="ARBA" id="ARBA00022448"/>
    </source>
</evidence>
<evidence type="ECO:0000313" key="6">
    <source>
        <dbReference type="EMBL" id="PSO06406.1"/>
    </source>
</evidence>
<dbReference type="CDD" id="cd03230">
    <property type="entry name" value="ABC_DR_subfamily_A"/>
    <property type="match status" value="1"/>
</dbReference>